<name>A0A1H4E8T5_9FLAO</name>
<dbReference type="AlphaFoldDB" id="A0A1H4E8T5"/>
<gene>
    <name evidence="1" type="ORF">SAMN05443667_10965</name>
</gene>
<proteinExistence type="predicted"/>
<dbReference type="PROSITE" id="PS51257">
    <property type="entry name" value="PROKAR_LIPOPROTEIN"/>
    <property type="match status" value="1"/>
</dbReference>
<evidence type="ECO:0000313" key="1">
    <source>
        <dbReference type="EMBL" id="SEA81443.1"/>
    </source>
</evidence>
<keyword evidence="2" id="KW-1185">Reference proteome</keyword>
<evidence type="ECO:0008006" key="3">
    <source>
        <dbReference type="Google" id="ProtNLM"/>
    </source>
</evidence>
<accession>A0A1H4E8T5</accession>
<evidence type="ECO:0000313" key="2">
    <source>
        <dbReference type="Proteomes" id="UP000198951"/>
    </source>
</evidence>
<sequence>MKNYLLFSLVGFLLISCSTTKLENEIIENFLNEKHKNDTEKVFLINKALSKKSALSIYEYAYNRRDLTYYLSQPLKDKNNWLLNTTTLIRLKKLYNKDTITYYWKKTDFENLNVPIMEYPMNFTDSEVTEHLQGSSKGYIISRPVLFSNNKNALLCFSSYSIILGGSSGRQIYILKKIKGKWIVEDEYFDGVYN</sequence>
<protein>
    <recommendedName>
        <fullName evidence="3">Lipoprotein</fullName>
    </recommendedName>
</protein>
<dbReference type="Proteomes" id="UP000198951">
    <property type="component" value="Unassembled WGS sequence"/>
</dbReference>
<organism evidence="1 2">
    <name type="scientific">Flavobacterium gillisiae</name>
    <dbReference type="NCBI Taxonomy" id="150146"/>
    <lineage>
        <taxon>Bacteria</taxon>
        <taxon>Pseudomonadati</taxon>
        <taxon>Bacteroidota</taxon>
        <taxon>Flavobacteriia</taxon>
        <taxon>Flavobacteriales</taxon>
        <taxon>Flavobacteriaceae</taxon>
        <taxon>Flavobacterium</taxon>
    </lineage>
</organism>
<dbReference type="RefSeq" id="WP_091090922.1">
    <property type="nucleotide sequence ID" value="NZ_FNRD01000009.1"/>
</dbReference>
<dbReference type="OrthoDB" id="1348893at2"/>
<dbReference type="EMBL" id="FNRD01000009">
    <property type="protein sequence ID" value="SEA81443.1"/>
    <property type="molecule type" value="Genomic_DNA"/>
</dbReference>
<reference evidence="2" key="1">
    <citation type="submission" date="2016-10" db="EMBL/GenBank/DDBJ databases">
        <authorList>
            <person name="Varghese N."/>
            <person name="Submissions S."/>
        </authorList>
    </citation>
    <scope>NUCLEOTIDE SEQUENCE [LARGE SCALE GENOMIC DNA]</scope>
    <source>
        <strain evidence="2">DSM 22376</strain>
    </source>
</reference>